<accession>A0A7W9T409</accession>
<dbReference type="EMBL" id="JACHGG010000003">
    <property type="protein sequence ID" value="MBB6060034.1"/>
    <property type="molecule type" value="Genomic_DNA"/>
</dbReference>
<feature type="compositionally biased region" description="Basic and acidic residues" evidence="1">
    <location>
        <begin position="152"/>
        <end position="161"/>
    </location>
</feature>
<sequence>MEPNQSATPTNEAAGSSAADQPQNSKQNASNQPKAGGSSNKSSDQQSSGGAKNWMEQAGIQKIVDQLPQGVREFLPNSWEQINKLSTTQKVAGVVALAGLGYLATRSGKSSKKIKGVSYYGDSAQAQRPNQNYRSGSQVHPSGYSSSSSQVDESRRMDKGPNRSASSSSSYGSSSFDRQNENRVGGSYNSGNSDYSSGFSSGYDSDNKSSGSSSSSMAGRSQGYRGSSSSSSDDSDYASGV</sequence>
<feature type="compositionally biased region" description="Low complexity" evidence="1">
    <location>
        <begin position="164"/>
        <end position="175"/>
    </location>
</feature>
<feature type="region of interest" description="Disordered" evidence="1">
    <location>
        <begin position="122"/>
        <end position="241"/>
    </location>
</feature>
<dbReference type="Proteomes" id="UP000532746">
    <property type="component" value="Unassembled WGS sequence"/>
</dbReference>
<feature type="compositionally biased region" description="Polar residues" evidence="1">
    <location>
        <begin position="124"/>
        <end position="134"/>
    </location>
</feature>
<comment type="caution">
    <text evidence="2">The sequence shown here is derived from an EMBL/GenBank/DDBJ whole genome shotgun (WGS) entry which is preliminary data.</text>
</comment>
<feature type="compositionally biased region" description="Low complexity" evidence="1">
    <location>
        <begin position="185"/>
        <end position="232"/>
    </location>
</feature>
<dbReference type="RefSeq" id="WP_183403553.1">
    <property type="nucleotide sequence ID" value="NZ_JACHGG010000003.1"/>
</dbReference>
<protein>
    <submittedName>
        <fullName evidence="2">Uncharacterized protein</fullName>
    </submittedName>
</protein>
<gene>
    <name evidence="2" type="ORF">HNQ93_002894</name>
</gene>
<evidence type="ECO:0000313" key="2">
    <source>
        <dbReference type="EMBL" id="MBB6060034.1"/>
    </source>
</evidence>
<dbReference type="AlphaFoldDB" id="A0A7W9T409"/>
<name>A0A7W9T409_9BACT</name>
<reference evidence="2 3" key="1">
    <citation type="submission" date="2020-08" db="EMBL/GenBank/DDBJ databases">
        <title>Genomic Encyclopedia of Type Strains, Phase IV (KMG-IV): sequencing the most valuable type-strain genomes for metagenomic binning, comparative biology and taxonomic classification.</title>
        <authorList>
            <person name="Goeker M."/>
        </authorList>
    </citation>
    <scope>NUCLEOTIDE SEQUENCE [LARGE SCALE GENOMIC DNA]</scope>
    <source>
        <strain evidence="2 3">DSM 26718</strain>
    </source>
</reference>
<organism evidence="2 3">
    <name type="scientific">Hymenobacter luteus</name>
    <dbReference type="NCBI Taxonomy" id="1411122"/>
    <lineage>
        <taxon>Bacteria</taxon>
        <taxon>Pseudomonadati</taxon>
        <taxon>Bacteroidota</taxon>
        <taxon>Cytophagia</taxon>
        <taxon>Cytophagales</taxon>
        <taxon>Hymenobacteraceae</taxon>
        <taxon>Hymenobacter</taxon>
    </lineage>
</organism>
<evidence type="ECO:0000313" key="3">
    <source>
        <dbReference type="Proteomes" id="UP000532746"/>
    </source>
</evidence>
<proteinExistence type="predicted"/>
<feature type="region of interest" description="Disordered" evidence="1">
    <location>
        <begin position="1"/>
        <end position="57"/>
    </location>
</feature>
<feature type="compositionally biased region" description="Polar residues" evidence="1">
    <location>
        <begin position="1"/>
        <end position="33"/>
    </location>
</feature>
<keyword evidence="3" id="KW-1185">Reference proteome</keyword>
<feature type="compositionally biased region" description="Low complexity" evidence="1">
    <location>
        <begin position="36"/>
        <end position="50"/>
    </location>
</feature>
<evidence type="ECO:0000256" key="1">
    <source>
        <dbReference type="SAM" id="MobiDB-lite"/>
    </source>
</evidence>
<feature type="compositionally biased region" description="Low complexity" evidence="1">
    <location>
        <begin position="135"/>
        <end position="151"/>
    </location>
</feature>